<dbReference type="SUPFAM" id="SSF52374">
    <property type="entry name" value="Nucleotidylyl transferase"/>
    <property type="match status" value="1"/>
</dbReference>
<accession>S5DP30</accession>
<dbReference type="Pfam" id="PF00749">
    <property type="entry name" value="tRNA-synt_1c"/>
    <property type="match status" value="1"/>
</dbReference>
<feature type="short sequence motif" description="'KMSKS' region" evidence="7">
    <location>
        <begin position="204"/>
        <end position="208"/>
    </location>
</feature>
<dbReference type="GO" id="GO:0004818">
    <property type="term" value="F:glutamate-tRNA ligase activity"/>
    <property type="evidence" value="ECO:0007669"/>
    <property type="project" value="UniProtKB-UniRule"/>
</dbReference>
<comment type="subcellular location">
    <subcellularLocation>
        <location evidence="7">Cytoplasm</location>
    </subcellularLocation>
</comment>
<dbReference type="InterPro" id="IPR049940">
    <property type="entry name" value="GluQ/Sye"/>
</dbReference>
<dbReference type="InterPro" id="IPR033910">
    <property type="entry name" value="GluRS_core"/>
</dbReference>
<dbReference type="NCBIfam" id="TIGR00464">
    <property type="entry name" value="gltX_bact"/>
    <property type="match status" value="1"/>
</dbReference>
<dbReference type="GO" id="GO:0006424">
    <property type="term" value="P:glutamyl-tRNA aminoacylation"/>
    <property type="evidence" value="ECO:0007669"/>
    <property type="project" value="UniProtKB-UniRule"/>
</dbReference>
<dbReference type="Gene3D" id="3.40.50.620">
    <property type="entry name" value="HUPs"/>
    <property type="match status" value="2"/>
</dbReference>
<dbReference type="InterPro" id="IPR008925">
    <property type="entry name" value="aa_tRNA-synth_I_cd-bd_sf"/>
</dbReference>
<keyword evidence="3 7" id="KW-0547">Nucleotide-binding</keyword>
<protein>
    <recommendedName>
        <fullName evidence="7">Glutamate--tRNA ligase</fullName>
        <ecNumber evidence="7">6.1.1.17</ecNumber>
    </recommendedName>
    <alternativeName>
        <fullName evidence="7">Glutamyl-tRNA synthetase</fullName>
        <shortName evidence="7">GluRS</shortName>
    </alternativeName>
</protein>
<dbReference type="InterPro" id="IPR020058">
    <property type="entry name" value="Glu/Gln-tRNA-synth_Ib_cat-dom"/>
</dbReference>
<dbReference type="AlphaFoldDB" id="S5DP30"/>
<keyword evidence="7" id="KW-0963">Cytoplasm</keyword>
<dbReference type="GO" id="GO:0005524">
    <property type="term" value="F:ATP binding"/>
    <property type="evidence" value="ECO:0007669"/>
    <property type="project" value="UniProtKB-UniRule"/>
</dbReference>
<gene>
    <name evidence="7" type="primary">gltX</name>
</gene>
<dbReference type="HAMAP" id="MF_00022">
    <property type="entry name" value="Glu_tRNA_synth_type1"/>
    <property type="match status" value="1"/>
</dbReference>
<dbReference type="GO" id="GO:0000049">
    <property type="term" value="F:tRNA binding"/>
    <property type="evidence" value="ECO:0007669"/>
    <property type="project" value="InterPro"/>
</dbReference>
<proteinExistence type="inferred from homology"/>
<dbReference type="CDD" id="cd00808">
    <property type="entry name" value="GluRS_core"/>
    <property type="match status" value="1"/>
</dbReference>
<organism evidence="10">
    <name type="scientific">Candidatus Actinomarina minuta</name>
    <dbReference type="NCBI Taxonomy" id="1389454"/>
    <lineage>
        <taxon>Bacteria</taxon>
        <taxon>Bacillati</taxon>
        <taxon>Actinomycetota</taxon>
        <taxon>Actinomycetes</taxon>
        <taxon>Candidatus Actinomarinidae</taxon>
        <taxon>Candidatus Actinomarinales</taxon>
        <taxon>Candidatus Actinomarineae</taxon>
        <taxon>Candidatus Actinomarinaceae</taxon>
        <taxon>Candidatus Actinomarina</taxon>
    </lineage>
</organism>
<dbReference type="InterPro" id="IPR020751">
    <property type="entry name" value="aa-tRNA-synth_I_codon-bd_sub2"/>
</dbReference>
<evidence type="ECO:0000256" key="2">
    <source>
        <dbReference type="ARBA" id="ARBA00022598"/>
    </source>
</evidence>
<dbReference type="InterPro" id="IPR004527">
    <property type="entry name" value="Glu-tRNA-ligase_bac/mito"/>
</dbReference>
<evidence type="ECO:0000256" key="7">
    <source>
        <dbReference type="HAMAP-Rule" id="MF_00022"/>
    </source>
</evidence>
<evidence type="ECO:0000256" key="6">
    <source>
        <dbReference type="ARBA" id="ARBA00023146"/>
    </source>
</evidence>
<comment type="function">
    <text evidence="7">Catalyzes the attachment of glutamate to tRNA(Glu) in a two-step reaction: glutamate is first activated by ATP to form Glu-AMP and then transferred to the acceptor end of tRNA(Glu).</text>
</comment>
<dbReference type="InterPro" id="IPR001412">
    <property type="entry name" value="aa-tRNA-synth_I_CS"/>
</dbReference>
<dbReference type="InterPro" id="IPR014729">
    <property type="entry name" value="Rossmann-like_a/b/a_fold"/>
</dbReference>
<dbReference type="InterPro" id="IPR045462">
    <property type="entry name" value="aa-tRNA-synth_I_cd-bd"/>
</dbReference>
<evidence type="ECO:0000256" key="4">
    <source>
        <dbReference type="ARBA" id="ARBA00022840"/>
    </source>
</evidence>
<evidence type="ECO:0000259" key="8">
    <source>
        <dbReference type="Pfam" id="PF00749"/>
    </source>
</evidence>
<name>S5DP30_9ACTN</name>
<evidence type="ECO:0000259" key="9">
    <source>
        <dbReference type="Pfam" id="PF19269"/>
    </source>
</evidence>
<comment type="subunit">
    <text evidence="7">Monomer.</text>
</comment>
<dbReference type="EMBL" id="KC811127">
    <property type="protein sequence ID" value="AGQ19283.1"/>
    <property type="molecule type" value="Genomic_DNA"/>
</dbReference>
<dbReference type="GO" id="GO:0008270">
    <property type="term" value="F:zinc ion binding"/>
    <property type="evidence" value="ECO:0007669"/>
    <property type="project" value="InterPro"/>
</dbReference>
<evidence type="ECO:0000256" key="3">
    <source>
        <dbReference type="ARBA" id="ARBA00022741"/>
    </source>
</evidence>
<feature type="domain" description="Aminoacyl-tRNA synthetase class I anticodon-binding" evidence="9">
    <location>
        <begin position="306"/>
        <end position="432"/>
    </location>
</feature>
<feature type="binding site" evidence="7">
    <location>
        <position position="207"/>
    </location>
    <ligand>
        <name>ATP</name>
        <dbReference type="ChEBI" id="CHEBI:30616"/>
    </ligand>
</feature>
<evidence type="ECO:0000256" key="1">
    <source>
        <dbReference type="ARBA" id="ARBA00007894"/>
    </source>
</evidence>
<dbReference type="EC" id="6.1.1.17" evidence="7"/>
<dbReference type="PROSITE" id="PS00178">
    <property type="entry name" value="AA_TRNA_LIGASE_I"/>
    <property type="match status" value="1"/>
</dbReference>
<sequence length="435" mass="50126">MKLRIAPSPTGELHIGNARTALFNWLYARKHNGKFLLRIDDTDVERSTPEFQQNIIEGLEWLGIDWDEGFDKNSSISYKQSDRFERYEKIAQDLVEKGLAYEDDEAIRFKVQDGQNIYFEDYIRGDMNFNTNDIEDFVILRSDKTPTYHLASTVDDIDYEISIIARGEDILSSTPKHIMIMKALDAKIPDFCHLPLLFGPDGKKLSKRHGDTSVSSFRDQGILANAMFNYMSILGWSPGDDLEIFQRDVAIDNFDLKNVLPNPAIFDTVKLLWMNGQYIRNLSKDEFSKKATDNISTSLGREIFKEELERINIILPVVQERLETLNDITDQIKFLLDEPFGVNTEEWNGVNSENVQNYLKNIRENFKLMEKFDLENIESMMREELKELNMKPKEGFQATRIAVTGTKISPPLFESIFALGKSATIARLAEMIENL</sequence>
<comment type="catalytic activity">
    <reaction evidence="7">
        <text>tRNA(Glu) + L-glutamate + ATP = L-glutamyl-tRNA(Glu) + AMP + diphosphate</text>
        <dbReference type="Rhea" id="RHEA:23540"/>
        <dbReference type="Rhea" id="RHEA-COMP:9663"/>
        <dbReference type="Rhea" id="RHEA-COMP:9680"/>
        <dbReference type="ChEBI" id="CHEBI:29985"/>
        <dbReference type="ChEBI" id="CHEBI:30616"/>
        <dbReference type="ChEBI" id="CHEBI:33019"/>
        <dbReference type="ChEBI" id="CHEBI:78442"/>
        <dbReference type="ChEBI" id="CHEBI:78520"/>
        <dbReference type="ChEBI" id="CHEBI:456215"/>
        <dbReference type="EC" id="6.1.1.17"/>
    </reaction>
</comment>
<feature type="short sequence motif" description="'HIGH' region" evidence="7">
    <location>
        <begin position="7"/>
        <end position="17"/>
    </location>
</feature>
<keyword evidence="2 7" id="KW-0436">Ligase</keyword>
<evidence type="ECO:0000313" key="10">
    <source>
        <dbReference type="EMBL" id="AGQ19283.1"/>
    </source>
</evidence>
<dbReference type="GO" id="GO:0005829">
    <property type="term" value="C:cytosol"/>
    <property type="evidence" value="ECO:0007669"/>
    <property type="project" value="TreeGrafter"/>
</dbReference>
<dbReference type="SUPFAM" id="SSF48163">
    <property type="entry name" value="An anticodon-binding domain of class I aminoacyl-tRNA synthetases"/>
    <property type="match status" value="1"/>
</dbReference>
<dbReference type="PRINTS" id="PR00987">
    <property type="entry name" value="TRNASYNTHGLU"/>
</dbReference>
<reference evidence="10" key="1">
    <citation type="journal article" date="2013" name="Sci. Rep.">
        <title>Metagenomics uncovers a new group of low GC and ultra-small marine Actinobacteria.</title>
        <authorList>
            <person name="Ghai R."/>
            <person name="Mizuno C.M."/>
            <person name="Picazo A."/>
            <person name="Camacho A."/>
            <person name="Rodriguez-Valera F."/>
        </authorList>
    </citation>
    <scope>NUCLEOTIDE SEQUENCE</scope>
</reference>
<dbReference type="Gene3D" id="1.10.10.350">
    <property type="match status" value="1"/>
</dbReference>
<comment type="similarity">
    <text evidence="1 7">Belongs to the class-I aminoacyl-tRNA synthetase family. Glutamate--tRNA ligase type 1 subfamily.</text>
</comment>
<keyword evidence="4 7" id="KW-0067">ATP-binding</keyword>
<dbReference type="PANTHER" id="PTHR43311">
    <property type="entry name" value="GLUTAMATE--TRNA LIGASE"/>
    <property type="match status" value="1"/>
</dbReference>
<feature type="domain" description="Glutamyl/glutaminyl-tRNA synthetase class Ib catalytic" evidence="8">
    <location>
        <begin position="2"/>
        <end position="105"/>
    </location>
</feature>
<comment type="caution">
    <text evidence="7">Lacks conserved residue(s) required for the propagation of feature annotation.</text>
</comment>
<dbReference type="Pfam" id="PF19269">
    <property type="entry name" value="Anticodon_2"/>
    <property type="match status" value="1"/>
</dbReference>
<evidence type="ECO:0000256" key="5">
    <source>
        <dbReference type="ARBA" id="ARBA00022917"/>
    </source>
</evidence>
<keyword evidence="6 7" id="KW-0030">Aminoacyl-tRNA synthetase</keyword>
<dbReference type="PANTHER" id="PTHR43311:SF2">
    <property type="entry name" value="GLUTAMATE--TRNA LIGASE, MITOCHONDRIAL-RELATED"/>
    <property type="match status" value="1"/>
</dbReference>
<keyword evidence="5 7" id="KW-0648">Protein biosynthesis</keyword>
<dbReference type="InterPro" id="IPR000924">
    <property type="entry name" value="Glu/Gln-tRNA-synth"/>
</dbReference>